<reference evidence="1 2" key="1">
    <citation type="submission" date="2018-01" db="EMBL/GenBank/DDBJ databases">
        <title>Draft genome sequence of Jishengella endophytica.</title>
        <authorList>
            <person name="Sahin N."/>
            <person name="Ay H."/>
            <person name="Saygin H."/>
        </authorList>
    </citation>
    <scope>NUCLEOTIDE SEQUENCE [LARGE SCALE GENOMIC DNA]</scope>
    <source>
        <strain evidence="1 2">DSM 45430</strain>
    </source>
</reference>
<evidence type="ECO:0000313" key="2">
    <source>
        <dbReference type="Proteomes" id="UP000248627"/>
    </source>
</evidence>
<feature type="non-terminal residue" evidence="1">
    <location>
        <position position="91"/>
    </location>
</feature>
<evidence type="ECO:0000313" key="1">
    <source>
        <dbReference type="EMBL" id="PZF84401.1"/>
    </source>
</evidence>
<name>A0A2W2B9Z7_9ACTN</name>
<comment type="caution">
    <text evidence="1">The sequence shown here is derived from an EMBL/GenBank/DDBJ whole genome shotgun (WGS) entry which is preliminary data.</text>
</comment>
<gene>
    <name evidence="1" type="ORF">C1I93_29430</name>
</gene>
<keyword evidence="2" id="KW-1185">Reference proteome</keyword>
<sequence>MNNAYPCPACGASANLGTGCTGCGRPPHPGAAEVIRLDREIVVLDGEVARARQAYDGLVARLAALRQRRNDVAAAVRAEFPPRPVIPAPGP</sequence>
<dbReference type="AlphaFoldDB" id="A0A2W2B9Z7"/>
<dbReference type="EMBL" id="POTX01000385">
    <property type="protein sequence ID" value="PZF84401.1"/>
    <property type="molecule type" value="Genomic_DNA"/>
</dbReference>
<dbReference type="Proteomes" id="UP000248627">
    <property type="component" value="Unassembled WGS sequence"/>
</dbReference>
<proteinExistence type="predicted"/>
<accession>A0A2W2B9Z7</accession>
<organism evidence="1 2">
    <name type="scientific">Micromonospora endophytica</name>
    <dbReference type="NCBI Taxonomy" id="515350"/>
    <lineage>
        <taxon>Bacteria</taxon>
        <taxon>Bacillati</taxon>
        <taxon>Actinomycetota</taxon>
        <taxon>Actinomycetes</taxon>
        <taxon>Micromonosporales</taxon>
        <taxon>Micromonosporaceae</taxon>
        <taxon>Micromonospora</taxon>
    </lineage>
</organism>
<protein>
    <submittedName>
        <fullName evidence="1">Uncharacterized protein</fullName>
    </submittedName>
</protein>
<dbReference type="RefSeq" id="WP_146603610.1">
    <property type="nucleotide sequence ID" value="NZ_POTX01000385.1"/>
</dbReference>